<keyword evidence="12" id="KW-1185">Reference proteome</keyword>
<dbReference type="InterPro" id="IPR006153">
    <property type="entry name" value="Cation/H_exchanger_TM"/>
</dbReference>
<evidence type="ECO:0000256" key="6">
    <source>
        <dbReference type="ARBA" id="ARBA00022989"/>
    </source>
</evidence>
<sequence>MIALLLGSAALILLSAFSGPLGRRGVTSAMAFVLAGLVLSLGFGDSLGISLETNSVLRIAELALVFLLFNDAARLDLGALRRSPGWPVRLLGIGLPLTLLLGFAAGAVLFPSLPASSVFLLSAMLCATDAALGHRVVEDPSVPVPVRRALNVESGLNDGIAVPFFLVSLDITMSVLDGSVPSAIATALAQQIGWGLAAGVIIGCAGGYLQRAAARRGWFETRWRQPCTLAVALAAYAAAVTLGGSAFLAAFVAGLAFRLAHGTDESDATRFTEETGGILAAATWMIFGAVAIPAALPHLSWEIAVYAVLSLTAVRMLAVGAAMAGSGAPWQTLAFLGWFGPRGLASVVFAILAFERGTPAAETLLTAVVATVALSVFAHGLSAKPLVALYHRWSEAGPGRKQQL</sequence>
<evidence type="ECO:0000256" key="3">
    <source>
        <dbReference type="ARBA" id="ARBA00022449"/>
    </source>
</evidence>
<evidence type="ECO:0000313" key="11">
    <source>
        <dbReference type="EMBL" id="GAA1904217.1"/>
    </source>
</evidence>
<evidence type="ECO:0000256" key="9">
    <source>
        <dbReference type="SAM" id="Phobius"/>
    </source>
</evidence>
<dbReference type="PANTHER" id="PTHR32507:SF8">
    <property type="entry name" value="CNH1P"/>
    <property type="match status" value="1"/>
</dbReference>
<evidence type="ECO:0000259" key="10">
    <source>
        <dbReference type="Pfam" id="PF00999"/>
    </source>
</evidence>
<accession>A0ABN2NWC5</accession>
<reference evidence="11 12" key="1">
    <citation type="journal article" date="2019" name="Int. J. Syst. Evol. Microbiol.">
        <title>The Global Catalogue of Microorganisms (GCM) 10K type strain sequencing project: providing services to taxonomists for standard genome sequencing and annotation.</title>
        <authorList>
            <consortium name="The Broad Institute Genomics Platform"/>
            <consortium name="The Broad Institute Genome Sequencing Center for Infectious Disease"/>
            <person name="Wu L."/>
            <person name="Ma J."/>
        </authorList>
    </citation>
    <scope>NUCLEOTIDE SEQUENCE [LARGE SCALE GENOMIC DNA]</scope>
    <source>
        <strain evidence="11 12">JCM 13316</strain>
    </source>
</reference>
<organism evidence="11 12">
    <name type="scientific">Arthrobacter gandavensis</name>
    <dbReference type="NCBI Taxonomy" id="169960"/>
    <lineage>
        <taxon>Bacteria</taxon>
        <taxon>Bacillati</taxon>
        <taxon>Actinomycetota</taxon>
        <taxon>Actinomycetes</taxon>
        <taxon>Micrococcales</taxon>
        <taxon>Micrococcaceae</taxon>
        <taxon>Arthrobacter</taxon>
    </lineage>
</organism>
<evidence type="ECO:0000256" key="5">
    <source>
        <dbReference type="ARBA" id="ARBA00022692"/>
    </source>
</evidence>
<feature type="transmembrane region" description="Helical" evidence="9">
    <location>
        <begin position="364"/>
        <end position="383"/>
    </location>
</feature>
<feature type="transmembrane region" description="Helical" evidence="9">
    <location>
        <begin position="330"/>
        <end position="352"/>
    </location>
</feature>
<comment type="caution">
    <text evidence="11">The sequence shown here is derived from an EMBL/GenBank/DDBJ whole genome shotgun (WGS) entry which is preliminary data.</text>
</comment>
<evidence type="ECO:0000256" key="7">
    <source>
        <dbReference type="ARBA" id="ARBA00023065"/>
    </source>
</evidence>
<dbReference type="EMBL" id="BAAALV010000001">
    <property type="protein sequence ID" value="GAA1904217.1"/>
    <property type="molecule type" value="Genomic_DNA"/>
</dbReference>
<feature type="transmembrane region" description="Helical" evidence="9">
    <location>
        <begin position="28"/>
        <end position="49"/>
    </location>
</feature>
<dbReference type="Gene3D" id="1.20.1530.20">
    <property type="match status" value="1"/>
</dbReference>
<evidence type="ECO:0000256" key="8">
    <source>
        <dbReference type="ARBA" id="ARBA00023136"/>
    </source>
</evidence>
<evidence type="ECO:0000313" key="12">
    <source>
        <dbReference type="Proteomes" id="UP001500784"/>
    </source>
</evidence>
<name>A0ABN2NWC5_9MICC</name>
<protein>
    <submittedName>
        <fullName evidence="11">Cation:proton antiporter</fullName>
    </submittedName>
</protein>
<evidence type="ECO:0000256" key="1">
    <source>
        <dbReference type="ARBA" id="ARBA00004651"/>
    </source>
</evidence>
<dbReference type="Pfam" id="PF00999">
    <property type="entry name" value="Na_H_Exchanger"/>
    <property type="match status" value="1"/>
</dbReference>
<feature type="transmembrane region" description="Helical" evidence="9">
    <location>
        <begin position="303"/>
        <end position="324"/>
    </location>
</feature>
<feature type="transmembrane region" description="Helical" evidence="9">
    <location>
        <begin position="229"/>
        <end position="257"/>
    </location>
</feature>
<keyword evidence="6 9" id="KW-1133">Transmembrane helix</keyword>
<keyword evidence="4" id="KW-1003">Cell membrane</keyword>
<keyword evidence="7" id="KW-0406">Ion transport</keyword>
<dbReference type="InterPro" id="IPR038770">
    <property type="entry name" value="Na+/solute_symporter_sf"/>
</dbReference>
<feature type="domain" description="Cation/H+ exchanger transmembrane" evidence="10">
    <location>
        <begin position="15"/>
        <end position="388"/>
    </location>
</feature>
<evidence type="ECO:0000256" key="2">
    <source>
        <dbReference type="ARBA" id="ARBA00022448"/>
    </source>
</evidence>
<feature type="transmembrane region" description="Helical" evidence="9">
    <location>
        <begin position="188"/>
        <end position="209"/>
    </location>
</feature>
<proteinExistence type="predicted"/>
<comment type="subcellular location">
    <subcellularLocation>
        <location evidence="1">Cell membrane</location>
        <topology evidence="1">Multi-pass membrane protein</topology>
    </subcellularLocation>
</comment>
<dbReference type="RefSeq" id="WP_170287744.1">
    <property type="nucleotide sequence ID" value="NZ_BAAALV010000001.1"/>
</dbReference>
<keyword evidence="8 9" id="KW-0472">Membrane</keyword>
<dbReference type="Proteomes" id="UP001500784">
    <property type="component" value="Unassembled WGS sequence"/>
</dbReference>
<feature type="transmembrane region" description="Helical" evidence="9">
    <location>
        <begin position="90"/>
        <end position="110"/>
    </location>
</feature>
<gene>
    <name evidence="11" type="ORF">GCM10009688_05400</name>
</gene>
<evidence type="ECO:0000256" key="4">
    <source>
        <dbReference type="ARBA" id="ARBA00022475"/>
    </source>
</evidence>
<keyword evidence="5 9" id="KW-0812">Transmembrane</keyword>
<keyword evidence="3" id="KW-0050">Antiport</keyword>
<feature type="transmembrane region" description="Helical" evidence="9">
    <location>
        <begin position="277"/>
        <end position="296"/>
    </location>
</feature>
<dbReference type="PANTHER" id="PTHR32507">
    <property type="entry name" value="NA(+)/H(+) ANTIPORTER 1"/>
    <property type="match status" value="1"/>
</dbReference>
<keyword evidence="2" id="KW-0813">Transport</keyword>